<protein>
    <recommendedName>
        <fullName evidence="1">AB hydrolase-1 domain-containing protein</fullName>
    </recommendedName>
</protein>
<dbReference type="PANTHER" id="PTHR43798">
    <property type="entry name" value="MONOACYLGLYCEROL LIPASE"/>
    <property type="match status" value="1"/>
</dbReference>
<dbReference type="GO" id="GO:0046464">
    <property type="term" value="P:acylglycerol catabolic process"/>
    <property type="evidence" value="ECO:0007669"/>
    <property type="project" value="TreeGrafter"/>
</dbReference>
<sequence length="322" mass="35731">MIPGSEKYLNLPEGRTLAYTESGNTSSSTLVLFFHGVFGIGDASHPSLFLVQQDVHFVAPTLPGWGKSSPRNPATPYHIAVASDITALVQHLHPNDSNFKLYVAGGSYGTVIAQMLYGASFDAFPPGRYLAGCMVLAPFSPFSLHKEYSATMTMPSYIAVGPPSQWIPFRLLQRIFVLLIGRKFKTVDSAEVFIRSTLFDKMGEEELAAFKKWREENGRAEGEVERSMAENVVQSVRQTWAGFMEVSDVIHSDWGYDPNALDEEHKSRPILVVTSEGDALAPDAMAKWLCTRYANAHFRTVTGGHLAALFQMNDLWKELFTL</sequence>
<feature type="domain" description="AB hydrolase-1" evidence="1">
    <location>
        <begin position="31"/>
        <end position="307"/>
    </location>
</feature>
<dbReference type="InterPro" id="IPR029058">
    <property type="entry name" value="AB_hydrolase_fold"/>
</dbReference>
<organism evidence="2 3">
    <name type="scientific">Laccaria amethystina LaAM-08-1</name>
    <dbReference type="NCBI Taxonomy" id="1095629"/>
    <lineage>
        <taxon>Eukaryota</taxon>
        <taxon>Fungi</taxon>
        <taxon>Dikarya</taxon>
        <taxon>Basidiomycota</taxon>
        <taxon>Agaricomycotina</taxon>
        <taxon>Agaricomycetes</taxon>
        <taxon>Agaricomycetidae</taxon>
        <taxon>Agaricales</taxon>
        <taxon>Agaricineae</taxon>
        <taxon>Hydnangiaceae</taxon>
        <taxon>Laccaria</taxon>
    </lineage>
</organism>
<proteinExistence type="predicted"/>
<reference evidence="3" key="2">
    <citation type="submission" date="2015-01" db="EMBL/GenBank/DDBJ databases">
        <title>Evolutionary Origins and Diversification of the Mycorrhizal Mutualists.</title>
        <authorList>
            <consortium name="DOE Joint Genome Institute"/>
            <consortium name="Mycorrhizal Genomics Consortium"/>
            <person name="Kohler A."/>
            <person name="Kuo A."/>
            <person name="Nagy L.G."/>
            <person name="Floudas D."/>
            <person name="Copeland A."/>
            <person name="Barry K.W."/>
            <person name="Cichocki N."/>
            <person name="Veneault-Fourrey C."/>
            <person name="LaButti K."/>
            <person name="Lindquist E.A."/>
            <person name="Lipzen A."/>
            <person name="Lundell T."/>
            <person name="Morin E."/>
            <person name="Murat C."/>
            <person name="Riley R."/>
            <person name="Ohm R."/>
            <person name="Sun H."/>
            <person name="Tunlid A."/>
            <person name="Henrissat B."/>
            <person name="Grigoriev I.V."/>
            <person name="Hibbett D.S."/>
            <person name="Martin F."/>
        </authorList>
    </citation>
    <scope>NUCLEOTIDE SEQUENCE [LARGE SCALE GENOMIC DNA]</scope>
    <source>
        <strain evidence="3">LaAM-08-1</strain>
    </source>
</reference>
<evidence type="ECO:0000313" key="3">
    <source>
        <dbReference type="Proteomes" id="UP000054477"/>
    </source>
</evidence>
<evidence type="ECO:0000259" key="1">
    <source>
        <dbReference type="Pfam" id="PF12697"/>
    </source>
</evidence>
<accession>A0A0C9YDE6</accession>
<gene>
    <name evidence="2" type="ORF">K443DRAFT_1479</name>
</gene>
<keyword evidence="3" id="KW-1185">Reference proteome</keyword>
<dbReference type="InterPro" id="IPR050266">
    <property type="entry name" value="AB_hydrolase_sf"/>
</dbReference>
<dbReference type="EMBL" id="KN838542">
    <property type="protein sequence ID" value="KIK08377.1"/>
    <property type="molecule type" value="Genomic_DNA"/>
</dbReference>
<dbReference type="InterPro" id="IPR000073">
    <property type="entry name" value="AB_hydrolase_1"/>
</dbReference>
<dbReference type="GO" id="GO:0047372">
    <property type="term" value="F:monoacylglycerol lipase activity"/>
    <property type="evidence" value="ECO:0007669"/>
    <property type="project" value="TreeGrafter"/>
</dbReference>
<reference evidence="2 3" key="1">
    <citation type="submission" date="2014-04" db="EMBL/GenBank/DDBJ databases">
        <authorList>
            <consortium name="DOE Joint Genome Institute"/>
            <person name="Kuo A."/>
            <person name="Kohler A."/>
            <person name="Nagy L.G."/>
            <person name="Floudas D."/>
            <person name="Copeland A."/>
            <person name="Barry K.W."/>
            <person name="Cichocki N."/>
            <person name="Veneault-Fourrey C."/>
            <person name="LaButti K."/>
            <person name="Lindquist E.A."/>
            <person name="Lipzen A."/>
            <person name="Lundell T."/>
            <person name="Morin E."/>
            <person name="Murat C."/>
            <person name="Sun H."/>
            <person name="Tunlid A."/>
            <person name="Henrissat B."/>
            <person name="Grigoriev I.V."/>
            <person name="Hibbett D.S."/>
            <person name="Martin F."/>
            <person name="Nordberg H.P."/>
            <person name="Cantor M.N."/>
            <person name="Hua S.X."/>
        </authorList>
    </citation>
    <scope>NUCLEOTIDE SEQUENCE [LARGE SCALE GENOMIC DNA]</scope>
    <source>
        <strain evidence="2 3">LaAM-08-1</strain>
    </source>
</reference>
<evidence type="ECO:0000313" key="2">
    <source>
        <dbReference type="EMBL" id="KIK08377.1"/>
    </source>
</evidence>
<dbReference type="Proteomes" id="UP000054477">
    <property type="component" value="Unassembled WGS sequence"/>
</dbReference>
<dbReference type="GO" id="GO:0016020">
    <property type="term" value="C:membrane"/>
    <property type="evidence" value="ECO:0007669"/>
    <property type="project" value="TreeGrafter"/>
</dbReference>
<dbReference type="Pfam" id="PF12697">
    <property type="entry name" value="Abhydrolase_6"/>
    <property type="match status" value="1"/>
</dbReference>
<dbReference type="OrthoDB" id="294702at2759"/>
<name>A0A0C9YDE6_9AGAR</name>
<dbReference type="SUPFAM" id="SSF53474">
    <property type="entry name" value="alpha/beta-Hydrolases"/>
    <property type="match status" value="1"/>
</dbReference>
<dbReference type="HOGENOM" id="CLU_071634_0_0_1"/>
<dbReference type="Gene3D" id="3.40.50.1820">
    <property type="entry name" value="alpha/beta hydrolase"/>
    <property type="match status" value="1"/>
</dbReference>
<dbReference type="PANTHER" id="PTHR43798:SF33">
    <property type="entry name" value="HYDROLASE, PUTATIVE (AFU_ORTHOLOGUE AFUA_2G14860)-RELATED"/>
    <property type="match status" value="1"/>
</dbReference>
<dbReference type="AlphaFoldDB" id="A0A0C9YDE6"/>